<dbReference type="EMBL" id="SRLB01000035">
    <property type="protein sequence ID" value="TGD94984.1"/>
    <property type="molecule type" value="Genomic_DNA"/>
</dbReference>
<evidence type="ECO:0000313" key="1">
    <source>
        <dbReference type="EMBL" id="TGD94984.1"/>
    </source>
</evidence>
<dbReference type="OrthoDB" id="1431610at2"/>
<evidence type="ECO:0000313" key="2">
    <source>
        <dbReference type="Proteomes" id="UP000297535"/>
    </source>
</evidence>
<name>A0A4Z0NFH2_9HYPH</name>
<keyword evidence="2" id="KW-1185">Reference proteome</keyword>
<sequence length="186" mass="20257">MHDAVTTAVAPLIGLPCWCVKRGQGSILSFQFGSPRLSVREPYVSTSSSAKLRHLAARRVVKPVGEWNLFVFCCQWHVTAAGEILATDDSPAAQIEAAAHEMDGQKLIAFTLDAASRQAAFSFDLGATLTTWPSPDEADDEELWSLYLPDERVLTYRADGLVSLGAGDEEPEQEIWQALARNVGIP</sequence>
<organism evidence="1 2">
    <name type="scientific">Methylobacterium nonmethylotrophicum</name>
    <dbReference type="NCBI Taxonomy" id="1141884"/>
    <lineage>
        <taxon>Bacteria</taxon>
        <taxon>Pseudomonadati</taxon>
        <taxon>Pseudomonadota</taxon>
        <taxon>Alphaproteobacteria</taxon>
        <taxon>Hyphomicrobiales</taxon>
        <taxon>Methylobacteriaceae</taxon>
        <taxon>Methylobacterium</taxon>
    </lineage>
</organism>
<comment type="caution">
    <text evidence="1">The sequence shown here is derived from an EMBL/GenBank/DDBJ whole genome shotgun (WGS) entry which is preliminary data.</text>
</comment>
<accession>A0A4Z0NFH2</accession>
<reference evidence="1 2" key="1">
    <citation type="submission" date="2019-04" db="EMBL/GenBank/DDBJ databases">
        <authorList>
            <person name="Feng G."/>
            <person name="Zhu H."/>
        </authorList>
    </citation>
    <scope>NUCLEOTIDE SEQUENCE [LARGE SCALE GENOMIC DNA]</scope>
    <source>
        <strain evidence="1 2">6HR-1</strain>
    </source>
</reference>
<dbReference type="AlphaFoldDB" id="A0A4Z0NFH2"/>
<protein>
    <submittedName>
        <fullName evidence="1">Uncharacterized protein</fullName>
    </submittedName>
</protein>
<dbReference type="Proteomes" id="UP000297535">
    <property type="component" value="Unassembled WGS sequence"/>
</dbReference>
<dbReference type="RefSeq" id="WP_135419038.1">
    <property type="nucleotide sequence ID" value="NZ_SRLB01000035.1"/>
</dbReference>
<gene>
    <name evidence="1" type="ORF">EU555_30185</name>
</gene>
<proteinExistence type="predicted"/>